<evidence type="ECO:0000313" key="2">
    <source>
        <dbReference type="EMBL" id="UQC74600.1"/>
    </source>
</evidence>
<feature type="region of interest" description="Disordered" evidence="1">
    <location>
        <begin position="542"/>
        <end position="561"/>
    </location>
</feature>
<feature type="region of interest" description="Disordered" evidence="1">
    <location>
        <begin position="234"/>
        <end position="269"/>
    </location>
</feature>
<dbReference type="EMBL" id="CP019471">
    <property type="protein sequence ID" value="UQC74600.1"/>
    <property type="molecule type" value="Genomic_DNA"/>
</dbReference>
<gene>
    <name evidence="2" type="ORF">CLUP02_01251</name>
</gene>
<dbReference type="AlphaFoldDB" id="A0A9Q8W9R5"/>
<organism evidence="2 3">
    <name type="scientific">Colletotrichum lupini</name>
    <dbReference type="NCBI Taxonomy" id="145971"/>
    <lineage>
        <taxon>Eukaryota</taxon>
        <taxon>Fungi</taxon>
        <taxon>Dikarya</taxon>
        <taxon>Ascomycota</taxon>
        <taxon>Pezizomycotina</taxon>
        <taxon>Sordariomycetes</taxon>
        <taxon>Hypocreomycetidae</taxon>
        <taxon>Glomerellales</taxon>
        <taxon>Glomerellaceae</taxon>
        <taxon>Colletotrichum</taxon>
        <taxon>Colletotrichum acutatum species complex</taxon>
    </lineage>
</organism>
<name>A0A9Q8W9R5_9PEZI</name>
<dbReference type="GeneID" id="73335303"/>
<feature type="region of interest" description="Disordered" evidence="1">
    <location>
        <begin position="333"/>
        <end position="384"/>
    </location>
</feature>
<proteinExistence type="predicted"/>
<feature type="compositionally biased region" description="Basic and acidic residues" evidence="1">
    <location>
        <begin position="911"/>
        <end position="922"/>
    </location>
</feature>
<feature type="region of interest" description="Disordered" evidence="1">
    <location>
        <begin position="897"/>
        <end position="922"/>
    </location>
</feature>
<keyword evidence="3" id="KW-1185">Reference proteome</keyword>
<protein>
    <submittedName>
        <fullName evidence="2">Uncharacterized protein</fullName>
    </submittedName>
</protein>
<feature type="region of interest" description="Disordered" evidence="1">
    <location>
        <begin position="442"/>
        <end position="510"/>
    </location>
</feature>
<feature type="compositionally biased region" description="Polar residues" evidence="1">
    <location>
        <begin position="345"/>
        <end position="361"/>
    </location>
</feature>
<feature type="compositionally biased region" description="Polar residues" evidence="1">
    <location>
        <begin position="477"/>
        <end position="493"/>
    </location>
</feature>
<sequence length="922" mass="100809">MVNDAMYQSMPHHRVTSRRGGFAGTLSIITLSAKKGVDIRYFPRSNYLLKNHGNIETVEDMGHAKQGSHWFIGHLIGSADFPLLSTQASFESSTHISSLEIHLFSLVASCEHRGQETVKIGLSKKKSSSSGTTTSLAKLSQAFGGMSPIILSQSKPCNMSAAKSEFQSQAIEISQQHLNSDISLNTTIPLRGSPSSKITLEIMPAGSQMNPPSQIRHLQHDTRVPKTALASFLLSHSGTHPDPDPRSPSPGPIPPSTASDSPGPPSRKAVQAHFCSTPFSSMYIRPEASRNLDLGVGKEILCRRPLNHAKPCIRTVISVPMLKLTATQRTTTLTRYFSTRRKAASPSNPTAPSQKQLTQHAISHPDDPPRSDSPYDETDSNARDEQEMNNALVSWNTPNLSAGGCGISIFISTRWNRNKAQRLWNAERRSLFDKLPRSMGISFNGVSRPRGEQSHNPKTTNPAATEQEPESPRAKLQTANRKYPNAQSSSTSGRRARNHPLDRNRTPCRNCIHTPTQTTLSALLFYGSHNPQPVQFRGTGGMNRDKQHPNTHTLRDATPGLAGTETLCPEGRLRKKKWQAEAICGALLGVASVSITTPSVATPKSLTAKGNIAVRGLIPFQSDLFCFFLSTYWCYRLGYLPLGVDRRACAAAATAAAVAFVVVELVSQGTRWSHCQTLDEIENQGNRWAGNMQNSKECCLPRPSPERSLSILSVLELSCQPVSIGPWAMTAFSFLNCQRGFPLRVSSLIYRSLTPPCVPAGYIPAALLQSQGKGTIGRSRNGMPCGVAQPRIRDETLPLMAGTTHIASCRLCHLIRKWAATNPLSLLNADDANGDEDGLFAGEGAPLLSRTSQTRVRDPIRSRRFFVCATNKNEGCGSGGTQTHRFLRCATLATHTYTPSTNHHHHRRRNYSLDDPGKQRSL</sequence>
<accession>A0A9Q8W9R5</accession>
<dbReference type="KEGG" id="clup:CLUP02_01251"/>
<evidence type="ECO:0000313" key="3">
    <source>
        <dbReference type="Proteomes" id="UP000830671"/>
    </source>
</evidence>
<dbReference type="RefSeq" id="XP_049136250.1">
    <property type="nucleotide sequence ID" value="XM_049280293.1"/>
</dbReference>
<dbReference type="Proteomes" id="UP000830671">
    <property type="component" value="Chromosome 1"/>
</dbReference>
<reference evidence="2" key="1">
    <citation type="journal article" date="2021" name="Mol. Plant Microbe Interact.">
        <title>Complete Genome Sequence of the Plant-Pathogenic Fungus Colletotrichum lupini.</title>
        <authorList>
            <person name="Baroncelli R."/>
            <person name="Pensec F."/>
            <person name="Da Lio D."/>
            <person name="Boufleur T."/>
            <person name="Vicente I."/>
            <person name="Sarrocco S."/>
            <person name="Picot A."/>
            <person name="Baraldi E."/>
            <person name="Sukno S."/>
            <person name="Thon M."/>
            <person name="Le Floch G."/>
        </authorList>
    </citation>
    <scope>NUCLEOTIDE SEQUENCE</scope>
    <source>
        <strain evidence="2">IMI 504893</strain>
    </source>
</reference>
<evidence type="ECO:0000256" key="1">
    <source>
        <dbReference type="SAM" id="MobiDB-lite"/>
    </source>
</evidence>
<feature type="compositionally biased region" description="Pro residues" evidence="1">
    <location>
        <begin position="246"/>
        <end position="255"/>
    </location>
</feature>